<keyword evidence="2" id="KW-1185">Reference proteome</keyword>
<dbReference type="EMBL" id="JAIHOM010000009">
    <property type="protein sequence ID" value="MCW6035224.1"/>
    <property type="molecule type" value="Genomic_DNA"/>
</dbReference>
<sequence length="392" mass="44798">MSISLLIDEIASTLDQHKNALRIRKLLFCACHQRWEGDRKVLEQLDLARLLQEFYSNNLTLDQCTESLFHIVNHLNRQGEYTKVANFIIAELEKLYEIIAESTEFFPPLEVTEFTPINSYQISLSKIAAQLDQHPEVLRLRKLIYCACYNKWENNPHVLMGFNLTEELLTLREQNQSLDDLSLTLQVIVKSLNRKATYAKISNVLLSQMGLLYPQSTQEEKTVLRVAPQSLPSPVKPPPAYEIEEVTSPLNHGSVSYDSLALDLWAEPPLEETGLIEPSAIQDSIPTPAPPPKSATYDPFKVRLEVMKYANPLRAKILVYSVLHPTFDGSSADWSNLRSQTLNYLLFELYNQYSEYSELANQLYTTLSHLDYPEENAQVAEAILQAIKPYYS</sequence>
<evidence type="ECO:0000313" key="1">
    <source>
        <dbReference type="EMBL" id="MCW6035224.1"/>
    </source>
</evidence>
<proteinExistence type="predicted"/>
<dbReference type="Proteomes" id="UP001526426">
    <property type="component" value="Unassembled WGS sequence"/>
</dbReference>
<evidence type="ECO:0000313" key="2">
    <source>
        <dbReference type="Proteomes" id="UP001526426"/>
    </source>
</evidence>
<accession>A0ABT3L148</accession>
<name>A0ABT3L148_9CYAN</name>
<gene>
    <name evidence="1" type="ORF">K4A83_02915</name>
</gene>
<reference evidence="1 2" key="1">
    <citation type="submission" date="2021-08" db="EMBL/GenBank/DDBJ databases">
        <title>Draft genome sequence of Spirulina subsalsa with high tolerance to salinity and hype-accumulation of phycocyanin.</title>
        <authorList>
            <person name="Pei H."/>
            <person name="Jiang L."/>
        </authorList>
    </citation>
    <scope>NUCLEOTIDE SEQUENCE [LARGE SCALE GENOMIC DNA]</scope>
    <source>
        <strain evidence="1 2">FACHB-351</strain>
    </source>
</reference>
<comment type="caution">
    <text evidence="1">The sequence shown here is derived from an EMBL/GenBank/DDBJ whole genome shotgun (WGS) entry which is preliminary data.</text>
</comment>
<dbReference type="RefSeq" id="WP_265262893.1">
    <property type="nucleotide sequence ID" value="NZ_JAIHOM010000009.1"/>
</dbReference>
<protein>
    <submittedName>
        <fullName evidence="1">Uncharacterized protein</fullName>
    </submittedName>
</protein>
<organism evidence="1 2">
    <name type="scientific">Spirulina subsalsa FACHB-351</name>
    <dbReference type="NCBI Taxonomy" id="234711"/>
    <lineage>
        <taxon>Bacteria</taxon>
        <taxon>Bacillati</taxon>
        <taxon>Cyanobacteriota</taxon>
        <taxon>Cyanophyceae</taxon>
        <taxon>Spirulinales</taxon>
        <taxon>Spirulinaceae</taxon>
        <taxon>Spirulina</taxon>
    </lineage>
</organism>